<gene>
    <name evidence="3" type="ORF">G3N55_00600</name>
</gene>
<dbReference type="RefSeq" id="WP_163297510.1">
    <property type="nucleotide sequence ID" value="NZ_JAAGRR010000002.1"/>
</dbReference>
<feature type="transmembrane region" description="Helical" evidence="2">
    <location>
        <begin position="67"/>
        <end position="86"/>
    </location>
</feature>
<name>A0A6N9TLP6_DISTH</name>
<comment type="caution">
    <text evidence="3">The sequence shown here is derived from an EMBL/GenBank/DDBJ whole genome shotgun (WGS) entry which is preliminary data.</text>
</comment>
<accession>A0A6N9TLP6</accession>
<keyword evidence="2" id="KW-0812">Transmembrane</keyword>
<organism evidence="3 4">
    <name type="scientific">Dissulfurirhabdus thermomarina</name>
    <dbReference type="NCBI Taxonomy" id="1765737"/>
    <lineage>
        <taxon>Bacteria</taxon>
        <taxon>Deltaproteobacteria</taxon>
        <taxon>Dissulfurirhabdaceae</taxon>
        <taxon>Dissulfurirhabdus</taxon>
    </lineage>
</organism>
<feature type="region of interest" description="Disordered" evidence="1">
    <location>
        <begin position="133"/>
        <end position="159"/>
    </location>
</feature>
<protein>
    <submittedName>
        <fullName evidence="3">Uncharacterized protein</fullName>
    </submittedName>
</protein>
<dbReference type="EMBL" id="JAAGRR010000002">
    <property type="protein sequence ID" value="NDY41350.1"/>
    <property type="molecule type" value="Genomic_DNA"/>
</dbReference>
<feature type="transmembrane region" description="Helical" evidence="2">
    <location>
        <begin position="38"/>
        <end position="55"/>
    </location>
</feature>
<evidence type="ECO:0000313" key="3">
    <source>
        <dbReference type="EMBL" id="NDY41350.1"/>
    </source>
</evidence>
<dbReference type="AlphaFoldDB" id="A0A6N9TLP6"/>
<evidence type="ECO:0000256" key="1">
    <source>
        <dbReference type="SAM" id="MobiDB-lite"/>
    </source>
</evidence>
<dbReference type="Proteomes" id="UP000469346">
    <property type="component" value="Unassembled WGS sequence"/>
</dbReference>
<evidence type="ECO:0000256" key="2">
    <source>
        <dbReference type="SAM" id="Phobius"/>
    </source>
</evidence>
<keyword evidence="4" id="KW-1185">Reference proteome</keyword>
<sequence length="187" mass="20413">MPEAKDFLSPHSMLTPGIAGAITTGVALPVVNAFDLKYKWVALAVGFLLALLIVLRFKDGVSRLERAIYCILNTLIIFSVSVGAGVNLDSPPRAKAAPMPPAVEKILERYRVETPVSRLRGWFEPRAAHVQPAGGEGAPGANATVGLAGGSGQPPLSPEEIRQLQDYVRQQKALEEEQRRYNQRWSW</sequence>
<reference evidence="3 4" key="1">
    <citation type="submission" date="2020-02" db="EMBL/GenBank/DDBJ databases">
        <title>Comparative genomics of sulfur disproportionating microorganisms.</title>
        <authorList>
            <person name="Ward L.M."/>
            <person name="Bertran E."/>
            <person name="Johnston D.T."/>
        </authorList>
    </citation>
    <scope>NUCLEOTIDE SEQUENCE [LARGE SCALE GENOMIC DNA]</scope>
    <source>
        <strain evidence="3 4">DSM 100025</strain>
    </source>
</reference>
<evidence type="ECO:0000313" key="4">
    <source>
        <dbReference type="Proteomes" id="UP000469346"/>
    </source>
</evidence>
<proteinExistence type="predicted"/>
<keyword evidence="2" id="KW-0472">Membrane</keyword>
<feature type="transmembrane region" description="Helical" evidence="2">
    <location>
        <begin position="12"/>
        <end position="32"/>
    </location>
</feature>
<keyword evidence="2" id="KW-1133">Transmembrane helix</keyword>